<sequence>MYNNVQTRKQYEAINKQAINVFNSLFQGKDLNELTVLYDQIKDQIAKTDTLIAEGTDLGFVFNFMPPGMEYEQAIRTIQHSKPPKTAMKKGEPGDDELNELAAIQQSLDLEKQEQDI</sequence>
<dbReference type="AlphaFoldDB" id="A0A5J4Q4H6"/>
<organism evidence="1 2">
    <name type="scientific">Streblomastix strix</name>
    <dbReference type="NCBI Taxonomy" id="222440"/>
    <lineage>
        <taxon>Eukaryota</taxon>
        <taxon>Metamonada</taxon>
        <taxon>Preaxostyla</taxon>
        <taxon>Oxymonadida</taxon>
        <taxon>Streblomastigidae</taxon>
        <taxon>Streblomastix</taxon>
    </lineage>
</organism>
<comment type="caution">
    <text evidence="1">The sequence shown here is derived from an EMBL/GenBank/DDBJ whole genome shotgun (WGS) entry which is preliminary data.</text>
</comment>
<evidence type="ECO:0000313" key="1">
    <source>
        <dbReference type="EMBL" id="KAA6316009.1"/>
    </source>
</evidence>
<dbReference type="Proteomes" id="UP000324800">
    <property type="component" value="Unassembled WGS sequence"/>
</dbReference>
<dbReference type="EMBL" id="SNRW01047179">
    <property type="protein sequence ID" value="KAA6316009.1"/>
    <property type="molecule type" value="Genomic_DNA"/>
</dbReference>
<accession>A0A5J4Q4H6</accession>
<reference evidence="1 2" key="1">
    <citation type="submission" date="2019-03" db="EMBL/GenBank/DDBJ databases">
        <title>Single cell metagenomics reveals metabolic interactions within the superorganism composed of flagellate Streblomastix strix and complex community of Bacteroidetes bacteria on its surface.</title>
        <authorList>
            <person name="Treitli S.C."/>
            <person name="Kolisko M."/>
            <person name="Husnik F."/>
            <person name="Keeling P."/>
            <person name="Hampl V."/>
        </authorList>
    </citation>
    <scope>NUCLEOTIDE SEQUENCE [LARGE SCALE GENOMIC DNA]</scope>
    <source>
        <strain evidence="1">ST1C</strain>
    </source>
</reference>
<evidence type="ECO:0000313" key="2">
    <source>
        <dbReference type="Proteomes" id="UP000324800"/>
    </source>
</evidence>
<proteinExistence type="predicted"/>
<protein>
    <submittedName>
        <fullName evidence="1">Uncharacterized protein</fullName>
    </submittedName>
</protein>
<name>A0A5J4Q4H6_9EUKA</name>
<gene>
    <name evidence="1" type="ORF">EZS28_055324</name>
</gene>